<dbReference type="RefSeq" id="XP_040701674.1">
    <property type="nucleotide sequence ID" value="XM_040850452.1"/>
</dbReference>
<gene>
    <name evidence="1" type="ORF">ASPSYDRAFT_69051</name>
</gene>
<organism evidence="1 2">
    <name type="scientific">Aspergillus sydowii CBS 593.65</name>
    <dbReference type="NCBI Taxonomy" id="1036612"/>
    <lineage>
        <taxon>Eukaryota</taxon>
        <taxon>Fungi</taxon>
        <taxon>Dikarya</taxon>
        <taxon>Ascomycota</taxon>
        <taxon>Pezizomycotina</taxon>
        <taxon>Eurotiomycetes</taxon>
        <taxon>Eurotiomycetidae</taxon>
        <taxon>Eurotiales</taxon>
        <taxon>Aspergillaceae</taxon>
        <taxon>Aspergillus</taxon>
        <taxon>Aspergillus subgen. Nidulantes</taxon>
    </lineage>
</organism>
<dbReference type="VEuPathDB" id="FungiDB:ASPSYDRAFT_69051"/>
<keyword evidence="2" id="KW-1185">Reference proteome</keyword>
<dbReference type="Proteomes" id="UP000184356">
    <property type="component" value="Unassembled WGS sequence"/>
</dbReference>
<feature type="non-terminal residue" evidence="1">
    <location>
        <position position="124"/>
    </location>
</feature>
<evidence type="ECO:0000313" key="1">
    <source>
        <dbReference type="EMBL" id="OJJ57868.1"/>
    </source>
</evidence>
<evidence type="ECO:0000313" key="2">
    <source>
        <dbReference type="Proteomes" id="UP000184356"/>
    </source>
</evidence>
<proteinExistence type="predicted"/>
<protein>
    <submittedName>
        <fullName evidence="1">Uncharacterized protein</fullName>
    </submittedName>
</protein>
<dbReference type="AlphaFoldDB" id="A0A1L9TEM0"/>
<dbReference type="GeneID" id="63766525"/>
<name>A0A1L9TEM0_9EURO</name>
<accession>A0A1L9TEM0</accession>
<reference evidence="2" key="1">
    <citation type="journal article" date="2017" name="Genome Biol.">
        <title>Comparative genomics reveals high biological diversity and specific adaptations in the industrially and medically important fungal genus Aspergillus.</title>
        <authorList>
            <person name="de Vries R.P."/>
            <person name="Riley R."/>
            <person name="Wiebenga A."/>
            <person name="Aguilar-Osorio G."/>
            <person name="Amillis S."/>
            <person name="Uchima C.A."/>
            <person name="Anderluh G."/>
            <person name="Asadollahi M."/>
            <person name="Askin M."/>
            <person name="Barry K."/>
            <person name="Battaglia E."/>
            <person name="Bayram O."/>
            <person name="Benocci T."/>
            <person name="Braus-Stromeyer S.A."/>
            <person name="Caldana C."/>
            <person name="Canovas D."/>
            <person name="Cerqueira G.C."/>
            <person name="Chen F."/>
            <person name="Chen W."/>
            <person name="Choi C."/>
            <person name="Clum A."/>
            <person name="Dos Santos R.A."/>
            <person name="Damasio A.R."/>
            <person name="Diallinas G."/>
            <person name="Emri T."/>
            <person name="Fekete E."/>
            <person name="Flipphi M."/>
            <person name="Freyberg S."/>
            <person name="Gallo A."/>
            <person name="Gournas C."/>
            <person name="Habgood R."/>
            <person name="Hainaut M."/>
            <person name="Harispe M.L."/>
            <person name="Henrissat B."/>
            <person name="Hilden K.S."/>
            <person name="Hope R."/>
            <person name="Hossain A."/>
            <person name="Karabika E."/>
            <person name="Karaffa L."/>
            <person name="Karanyi Z."/>
            <person name="Krasevec N."/>
            <person name="Kuo A."/>
            <person name="Kusch H."/>
            <person name="LaButti K."/>
            <person name="Lagendijk E.L."/>
            <person name="Lapidus A."/>
            <person name="Levasseur A."/>
            <person name="Lindquist E."/>
            <person name="Lipzen A."/>
            <person name="Logrieco A.F."/>
            <person name="MacCabe A."/>
            <person name="Maekelae M.R."/>
            <person name="Malavazi I."/>
            <person name="Melin P."/>
            <person name="Meyer V."/>
            <person name="Mielnichuk N."/>
            <person name="Miskei M."/>
            <person name="Molnar A.P."/>
            <person name="Mule G."/>
            <person name="Ngan C.Y."/>
            <person name="Orejas M."/>
            <person name="Orosz E."/>
            <person name="Ouedraogo J.P."/>
            <person name="Overkamp K.M."/>
            <person name="Park H.-S."/>
            <person name="Perrone G."/>
            <person name="Piumi F."/>
            <person name="Punt P.J."/>
            <person name="Ram A.F."/>
            <person name="Ramon A."/>
            <person name="Rauscher S."/>
            <person name="Record E."/>
            <person name="Riano-Pachon D.M."/>
            <person name="Robert V."/>
            <person name="Roehrig J."/>
            <person name="Ruller R."/>
            <person name="Salamov A."/>
            <person name="Salih N.S."/>
            <person name="Samson R.A."/>
            <person name="Sandor E."/>
            <person name="Sanguinetti M."/>
            <person name="Schuetze T."/>
            <person name="Sepcic K."/>
            <person name="Shelest E."/>
            <person name="Sherlock G."/>
            <person name="Sophianopoulou V."/>
            <person name="Squina F.M."/>
            <person name="Sun H."/>
            <person name="Susca A."/>
            <person name="Todd R.B."/>
            <person name="Tsang A."/>
            <person name="Unkles S.E."/>
            <person name="van de Wiele N."/>
            <person name="van Rossen-Uffink D."/>
            <person name="Oliveira J.V."/>
            <person name="Vesth T.C."/>
            <person name="Visser J."/>
            <person name="Yu J.-H."/>
            <person name="Zhou M."/>
            <person name="Andersen M.R."/>
            <person name="Archer D.B."/>
            <person name="Baker S.E."/>
            <person name="Benoit I."/>
            <person name="Brakhage A.A."/>
            <person name="Braus G.H."/>
            <person name="Fischer R."/>
            <person name="Frisvad J.C."/>
            <person name="Goldman G.H."/>
            <person name="Houbraken J."/>
            <person name="Oakley B."/>
            <person name="Pocsi I."/>
            <person name="Scazzocchio C."/>
            <person name="Seiboth B."/>
            <person name="vanKuyk P.A."/>
            <person name="Wortman J."/>
            <person name="Dyer P.S."/>
            <person name="Grigoriev I.V."/>
        </authorList>
    </citation>
    <scope>NUCLEOTIDE SEQUENCE [LARGE SCALE GENOMIC DNA]</scope>
    <source>
        <strain evidence="2">CBS 593.65</strain>
    </source>
</reference>
<sequence length="124" mass="14374">MMCACMWTMHEGGSALLKAYDLLLPRFSCSTHGCFLQLLAHSCIIFFSLAFFYDRHLFLPAHWLLYSYTTIRTITDHYRTVACVLCGDDSFITLYIDRTITDRAYNMKLSSLTRKFGGIILHLR</sequence>
<dbReference type="EMBL" id="KV878587">
    <property type="protein sequence ID" value="OJJ57868.1"/>
    <property type="molecule type" value="Genomic_DNA"/>
</dbReference>